<evidence type="ECO:0000313" key="4">
    <source>
        <dbReference type="Proteomes" id="UP001596550"/>
    </source>
</evidence>
<feature type="domain" description="Secretion system C-terminal sorting" evidence="2">
    <location>
        <begin position="487"/>
        <end position="546"/>
    </location>
</feature>
<accession>A0ABW2LY06</accession>
<dbReference type="Proteomes" id="UP001596550">
    <property type="component" value="Unassembled WGS sequence"/>
</dbReference>
<evidence type="ECO:0000256" key="1">
    <source>
        <dbReference type="ARBA" id="ARBA00022729"/>
    </source>
</evidence>
<dbReference type="NCBIfam" id="TIGR02167">
    <property type="entry name" value="Liste_lipo_26"/>
    <property type="match status" value="4"/>
</dbReference>
<dbReference type="Pfam" id="PF18962">
    <property type="entry name" value="Por_Secre_tail"/>
    <property type="match status" value="1"/>
</dbReference>
<dbReference type="NCBIfam" id="TIGR04183">
    <property type="entry name" value="Por_Secre_tail"/>
    <property type="match status" value="1"/>
</dbReference>
<name>A0ABW2LY06_9FLAO</name>
<organism evidence="3 4">
    <name type="scientific">Chryseobacterium zhengzhouense</name>
    <dbReference type="NCBI Taxonomy" id="1636086"/>
    <lineage>
        <taxon>Bacteria</taxon>
        <taxon>Pseudomonadati</taxon>
        <taxon>Bacteroidota</taxon>
        <taxon>Flavobacteriia</taxon>
        <taxon>Flavobacteriales</taxon>
        <taxon>Weeksellaceae</taxon>
        <taxon>Chryseobacterium group</taxon>
        <taxon>Chryseobacterium</taxon>
    </lineage>
</organism>
<dbReference type="EMBL" id="JBHTCR010000002">
    <property type="protein sequence ID" value="MFC7346144.1"/>
    <property type="molecule type" value="Genomic_DNA"/>
</dbReference>
<protein>
    <submittedName>
        <fullName evidence="3">BspA family leucine-rich repeat surface protein</fullName>
    </submittedName>
</protein>
<comment type="caution">
    <text evidence="3">The sequence shown here is derived from an EMBL/GenBank/DDBJ whole genome shotgun (WGS) entry which is preliminary data.</text>
</comment>
<dbReference type="InterPro" id="IPR011889">
    <property type="entry name" value="Liste_lipo_26"/>
</dbReference>
<evidence type="ECO:0000259" key="2">
    <source>
        <dbReference type="Pfam" id="PF18962"/>
    </source>
</evidence>
<dbReference type="InterPro" id="IPR005046">
    <property type="entry name" value="DUF285"/>
</dbReference>
<evidence type="ECO:0000313" key="3">
    <source>
        <dbReference type="EMBL" id="MFC7346144.1"/>
    </source>
</evidence>
<keyword evidence="1" id="KW-0732">Signal</keyword>
<dbReference type="Pfam" id="PF03382">
    <property type="entry name" value="DUF285"/>
    <property type="match status" value="2"/>
</dbReference>
<gene>
    <name evidence="3" type="ORF">ACFQO9_05340</name>
</gene>
<dbReference type="RefSeq" id="WP_378174898.1">
    <property type="nucleotide sequence ID" value="NZ_JBHTCR010000002.1"/>
</dbReference>
<dbReference type="InterPro" id="IPR026444">
    <property type="entry name" value="Secre_tail"/>
</dbReference>
<sequence length="555" mass="62364">MKRAFYTLIISLLGFFPKAQNEFITTWKPSNYSNSSLPDAPYPSSQNQVWAPFRGNNYTIYWEEVGYPSHHMTMNNVTSAYQILLDFGTPLNPLPQGATYRVKVSNGNGNFQRIAFRETQGSTYLAKGDIHKIIEINQWGTIAFTSMNNAFHSCRFLQITATDSPNLSNVTDMSHMFENCETLIGNSSFNNWNTSSVTDLSNTFTGCLLFNQPIGNWNTSNVQNMKGTFIMAHNFNQPIGNWNTSQVITMESMFNTAKSFNQPIGNWNMANVQNVKYMFSNAWAFNQPLANWNISQITSLESMFAFAKAFNQPIGSWNTSSITDLRTMFFNATAFNQPLGSWNTSNVTLSSGMFAGASAFNQPLGSWDTSNITNIQNMFNGATNFNQNLGSWNLSSLTLGEMMFFNSGLNCQNYDSTLYGWSQNPATPNNISIMNASPLNYAHPAAITARNQLITAKGWTIVGDVYNANCESNLSLSEIKFKNEFSIYPNPASDFIYLKDSKNTEYYKIFDSNGRLVAHGKLNEATIDVQNLVKGNYLLEITDKMSIKNFKFIKK</sequence>
<proteinExistence type="predicted"/>
<keyword evidence="4" id="KW-1185">Reference proteome</keyword>
<reference evidence="4" key="1">
    <citation type="journal article" date="2019" name="Int. J. Syst. Evol. Microbiol.">
        <title>The Global Catalogue of Microorganisms (GCM) 10K type strain sequencing project: providing services to taxonomists for standard genome sequencing and annotation.</title>
        <authorList>
            <consortium name="The Broad Institute Genomics Platform"/>
            <consortium name="The Broad Institute Genome Sequencing Center for Infectious Disease"/>
            <person name="Wu L."/>
            <person name="Ma J."/>
        </authorList>
    </citation>
    <scope>NUCLEOTIDE SEQUENCE [LARGE SCALE GENOMIC DNA]</scope>
    <source>
        <strain evidence="4">CCUG 54781</strain>
    </source>
</reference>